<dbReference type="AlphaFoldDB" id="A0A1G9GE52"/>
<evidence type="ECO:0000256" key="1">
    <source>
        <dbReference type="ARBA" id="ARBA00005568"/>
    </source>
</evidence>
<dbReference type="Pfam" id="PF03328">
    <property type="entry name" value="HpcH_HpaI"/>
    <property type="match status" value="1"/>
</dbReference>
<dbReference type="OrthoDB" id="86160at2"/>
<keyword evidence="6" id="KW-1185">Reference proteome</keyword>
<name>A0A1G9GE52_9FIRM</name>
<dbReference type="InterPro" id="IPR040442">
    <property type="entry name" value="Pyrv_kinase-like_dom_sf"/>
</dbReference>
<dbReference type="Gene3D" id="3.20.20.60">
    <property type="entry name" value="Phosphoenolpyruvate-binding domains"/>
    <property type="match status" value="1"/>
</dbReference>
<dbReference type="SUPFAM" id="SSF51621">
    <property type="entry name" value="Phosphoenolpyruvate/pyruvate domain"/>
    <property type="match status" value="1"/>
</dbReference>
<dbReference type="GO" id="GO:0005737">
    <property type="term" value="C:cytoplasm"/>
    <property type="evidence" value="ECO:0007669"/>
    <property type="project" value="TreeGrafter"/>
</dbReference>
<comment type="similarity">
    <text evidence="1">Belongs to the HpcH/HpaI aldolase family.</text>
</comment>
<keyword evidence="3" id="KW-0456">Lyase</keyword>
<dbReference type="STRING" id="393762.SAMN05660472_02395"/>
<dbReference type="InterPro" id="IPR005000">
    <property type="entry name" value="Aldolase/citrate-lyase_domain"/>
</dbReference>
<dbReference type="PANTHER" id="PTHR30502:SF0">
    <property type="entry name" value="PHOSPHOENOLPYRUVATE CARBOXYLASE FAMILY PROTEIN"/>
    <property type="match status" value="1"/>
</dbReference>
<evidence type="ECO:0000313" key="5">
    <source>
        <dbReference type="EMBL" id="SDK98978.1"/>
    </source>
</evidence>
<dbReference type="InterPro" id="IPR050251">
    <property type="entry name" value="HpcH-HpaI_aldolase"/>
</dbReference>
<dbReference type="GO" id="GO:0046872">
    <property type="term" value="F:metal ion binding"/>
    <property type="evidence" value="ECO:0007669"/>
    <property type="project" value="UniProtKB-KW"/>
</dbReference>
<feature type="domain" description="HpcH/HpaI aldolase/citrate lyase" evidence="4">
    <location>
        <begin position="23"/>
        <end position="244"/>
    </location>
</feature>
<reference evidence="5 6" key="1">
    <citation type="submission" date="2016-10" db="EMBL/GenBank/DDBJ databases">
        <authorList>
            <person name="de Groot N.N."/>
        </authorList>
    </citation>
    <scope>NUCLEOTIDE SEQUENCE [LARGE SCALE GENOMIC DNA]</scope>
    <source>
        <strain evidence="5 6">DSM 18346</strain>
    </source>
</reference>
<dbReference type="GO" id="GO:0016832">
    <property type="term" value="F:aldehyde-lyase activity"/>
    <property type="evidence" value="ECO:0007669"/>
    <property type="project" value="TreeGrafter"/>
</dbReference>
<proteinExistence type="inferred from homology"/>
<protein>
    <submittedName>
        <fullName evidence="5">2-dehydro-3-deoxyglucarate aldolase</fullName>
    </submittedName>
</protein>
<keyword evidence="2" id="KW-0479">Metal-binding</keyword>
<dbReference type="InterPro" id="IPR015813">
    <property type="entry name" value="Pyrv/PenolPyrv_kinase-like_dom"/>
</dbReference>
<dbReference type="EMBL" id="FNFP01000006">
    <property type="protein sequence ID" value="SDK98978.1"/>
    <property type="molecule type" value="Genomic_DNA"/>
</dbReference>
<sequence length="264" mass="29025">MLQLNEVFDNKVKWMLKDKKKTIGAWLQIGSPFTSEIFAKAGFDWLMIDMEHGPGDIMTLISQLQAMSKYGTVPLVRAPWNDFVAIKKILDAGVYGILVPYVNNKKEAEAAVAACRYPTMGVRGVAPSPRAGGFGMNSANYLENANNEIMVMVAIETPEAVENIEEIVQVENLDGIFIGPMDLATSMGSFCNPNSQEVKEAISKVEKAVLKTDKFLGTVAGNIEQATVLYEKGYSFVVTMSDSTTLGKLAINTVKQFREQYSSR</sequence>
<evidence type="ECO:0000259" key="4">
    <source>
        <dbReference type="Pfam" id="PF03328"/>
    </source>
</evidence>
<gene>
    <name evidence="5" type="ORF">SAMN05660472_02395</name>
</gene>
<evidence type="ECO:0000256" key="2">
    <source>
        <dbReference type="ARBA" id="ARBA00022723"/>
    </source>
</evidence>
<dbReference type="PANTHER" id="PTHR30502">
    <property type="entry name" value="2-KETO-3-DEOXY-L-RHAMNONATE ALDOLASE"/>
    <property type="match status" value="1"/>
</dbReference>
<evidence type="ECO:0000256" key="3">
    <source>
        <dbReference type="ARBA" id="ARBA00023239"/>
    </source>
</evidence>
<organism evidence="5 6">
    <name type="scientific">Natronincola ferrireducens</name>
    <dbReference type="NCBI Taxonomy" id="393762"/>
    <lineage>
        <taxon>Bacteria</taxon>
        <taxon>Bacillati</taxon>
        <taxon>Bacillota</taxon>
        <taxon>Clostridia</taxon>
        <taxon>Peptostreptococcales</taxon>
        <taxon>Natronincolaceae</taxon>
        <taxon>Natronincola</taxon>
    </lineage>
</organism>
<evidence type="ECO:0000313" key="6">
    <source>
        <dbReference type="Proteomes" id="UP000198718"/>
    </source>
</evidence>
<dbReference type="RefSeq" id="WP_090553925.1">
    <property type="nucleotide sequence ID" value="NZ_FNFP01000006.1"/>
</dbReference>
<dbReference type="Proteomes" id="UP000198718">
    <property type="component" value="Unassembled WGS sequence"/>
</dbReference>
<accession>A0A1G9GE52</accession>